<reference evidence="1 2" key="1">
    <citation type="submission" date="2021-11" db="EMBL/GenBank/DDBJ databases">
        <authorList>
            <person name="Lee D.-H."/>
            <person name="Kim S.-B."/>
        </authorList>
    </citation>
    <scope>NUCLEOTIDE SEQUENCE [LARGE SCALE GENOMIC DNA]</scope>
    <source>
        <strain evidence="1 2">KCTC 52223</strain>
    </source>
</reference>
<accession>A0ABS8L349</accession>
<evidence type="ECO:0008006" key="3">
    <source>
        <dbReference type="Google" id="ProtNLM"/>
    </source>
</evidence>
<organism evidence="1 2">
    <name type="scientific">Reyranella aquatilis</name>
    <dbReference type="NCBI Taxonomy" id="2035356"/>
    <lineage>
        <taxon>Bacteria</taxon>
        <taxon>Pseudomonadati</taxon>
        <taxon>Pseudomonadota</taxon>
        <taxon>Alphaproteobacteria</taxon>
        <taxon>Hyphomicrobiales</taxon>
        <taxon>Reyranellaceae</taxon>
        <taxon>Reyranella</taxon>
    </lineage>
</organism>
<dbReference type="RefSeq" id="WP_230553807.1">
    <property type="nucleotide sequence ID" value="NZ_JAJISD010000014.1"/>
</dbReference>
<evidence type="ECO:0000313" key="2">
    <source>
        <dbReference type="Proteomes" id="UP001198862"/>
    </source>
</evidence>
<sequence length="63" mass="7009">MIAATRYRLDVTRGRGDRPFGWRVLRRDDAVEVERSTETFGSGPEAMAQGVRRAIAWESGSPG</sequence>
<protein>
    <recommendedName>
        <fullName evidence="3">DUF1508 domain-containing protein</fullName>
    </recommendedName>
</protein>
<gene>
    <name evidence="1" type="ORF">LJ725_25715</name>
</gene>
<evidence type="ECO:0000313" key="1">
    <source>
        <dbReference type="EMBL" id="MCC8432387.1"/>
    </source>
</evidence>
<proteinExistence type="predicted"/>
<dbReference type="EMBL" id="JAJISD010000014">
    <property type="protein sequence ID" value="MCC8432387.1"/>
    <property type="molecule type" value="Genomic_DNA"/>
</dbReference>
<dbReference type="Proteomes" id="UP001198862">
    <property type="component" value="Unassembled WGS sequence"/>
</dbReference>
<keyword evidence="2" id="KW-1185">Reference proteome</keyword>
<comment type="caution">
    <text evidence="1">The sequence shown here is derived from an EMBL/GenBank/DDBJ whole genome shotgun (WGS) entry which is preliminary data.</text>
</comment>
<name>A0ABS8L349_9HYPH</name>